<dbReference type="GO" id="GO:0003964">
    <property type="term" value="F:RNA-directed DNA polymerase activity"/>
    <property type="evidence" value="ECO:0007669"/>
    <property type="project" value="UniProtKB-KW"/>
</dbReference>
<keyword evidence="5" id="KW-1185">Reference proteome</keyword>
<organism evidence="4 5">
    <name type="scientific">Tanacetum coccineum</name>
    <dbReference type="NCBI Taxonomy" id="301880"/>
    <lineage>
        <taxon>Eukaryota</taxon>
        <taxon>Viridiplantae</taxon>
        <taxon>Streptophyta</taxon>
        <taxon>Embryophyta</taxon>
        <taxon>Tracheophyta</taxon>
        <taxon>Spermatophyta</taxon>
        <taxon>Magnoliopsida</taxon>
        <taxon>eudicotyledons</taxon>
        <taxon>Gunneridae</taxon>
        <taxon>Pentapetalae</taxon>
        <taxon>asterids</taxon>
        <taxon>campanulids</taxon>
        <taxon>Asterales</taxon>
        <taxon>Asteraceae</taxon>
        <taxon>Asteroideae</taxon>
        <taxon>Anthemideae</taxon>
        <taxon>Anthemidinae</taxon>
        <taxon>Tanacetum</taxon>
    </lineage>
</organism>
<sequence length="401" mass="45637">MKHADKRRKQVLYREGDLVWIHLHKEHFSAGHFGKLKPRGDGPFRVLKKINDNAYKIEIPSHYNVSATFNVADLSPYKGDSDDEPDSWSSLFQEGEDDADAVKSTSWTVGNVIMYTRSRKKAEAEPAPPARDPHDVETIERLQQRIQELELQQSQSDSPAEEAETKPNIEILEFTGKVHPDDFIDWLSTVERVFDVLDIPDKLKVKPVAINLRQHASLWWDHVNKRRRIKGKSKNMTVEEVINEFDKLRMRYDVVKEEKQLALKVEKQIKAKSNGSTSRFPCRFTLPSRTAPPTAPKAATPTTSDAGNTRERVDNAPRCYKCGGIRYYARDCPNLKTLAFIPNDAGPIYDTDAGPEVDKLGDELVYPDRGEALVIQGVLNVAISKSIDDNSWLRNNIFRTK</sequence>
<dbReference type="Proteomes" id="UP001151760">
    <property type="component" value="Unassembled WGS sequence"/>
</dbReference>
<evidence type="ECO:0000313" key="4">
    <source>
        <dbReference type="EMBL" id="GJT51926.1"/>
    </source>
</evidence>
<reference evidence="4" key="1">
    <citation type="journal article" date="2022" name="Int. J. Mol. Sci.">
        <title>Draft Genome of Tanacetum Coccineum: Genomic Comparison of Closely Related Tanacetum-Family Plants.</title>
        <authorList>
            <person name="Yamashiro T."/>
            <person name="Shiraishi A."/>
            <person name="Nakayama K."/>
            <person name="Satake H."/>
        </authorList>
    </citation>
    <scope>NUCLEOTIDE SEQUENCE</scope>
</reference>
<evidence type="ECO:0000313" key="5">
    <source>
        <dbReference type="Proteomes" id="UP001151760"/>
    </source>
</evidence>
<dbReference type="EMBL" id="BQNB010016448">
    <property type="protein sequence ID" value="GJT51926.1"/>
    <property type="molecule type" value="Genomic_DNA"/>
</dbReference>
<name>A0ABQ5ELY6_9ASTR</name>
<gene>
    <name evidence="4" type="ORF">Tco_0978083</name>
</gene>
<keyword evidence="1" id="KW-0862">Zinc</keyword>
<comment type="caution">
    <text evidence="4">The sequence shown here is derived from an EMBL/GenBank/DDBJ whole genome shotgun (WGS) entry which is preliminary data.</text>
</comment>
<dbReference type="PROSITE" id="PS50158">
    <property type="entry name" value="ZF_CCHC"/>
    <property type="match status" value="1"/>
</dbReference>
<dbReference type="Pfam" id="PF24626">
    <property type="entry name" value="SH3_Tf2-1"/>
    <property type="match status" value="1"/>
</dbReference>
<feature type="region of interest" description="Disordered" evidence="2">
    <location>
        <begin position="282"/>
        <end position="311"/>
    </location>
</feature>
<dbReference type="InterPro" id="IPR001878">
    <property type="entry name" value="Znf_CCHC"/>
</dbReference>
<feature type="domain" description="CCHC-type" evidence="3">
    <location>
        <begin position="318"/>
        <end position="334"/>
    </location>
</feature>
<dbReference type="InterPro" id="IPR056924">
    <property type="entry name" value="SH3_Tf2-1"/>
</dbReference>
<evidence type="ECO:0000256" key="1">
    <source>
        <dbReference type="PROSITE-ProRule" id="PRU00047"/>
    </source>
</evidence>
<keyword evidence="1" id="KW-0479">Metal-binding</keyword>
<accession>A0ABQ5ELY6</accession>
<reference evidence="4" key="2">
    <citation type="submission" date="2022-01" db="EMBL/GenBank/DDBJ databases">
        <authorList>
            <person name="Yamashiro T."/>
            <person name="Shiraishi A."/>
            <person name="Satake H."/>
            <person name="Nakayama K."/>
        </authorList>
    </citation>
    <scope>NUCLEOTIDE SEQUENCE</scope>
</reference>
<evidence type="ECO:0000256" key="2">
    <source>
        <dbReference type="SAM" id="MobiDB-lite"/>
    </source>
</evidence>
<evidence type="ECO:0000259" key="3">
    <source>
        <dbReference type="PROSITE" id="PS50158"/>
    </source>
</evidence>
<keyword evidence="4" id="KW-0695">RNA-directed DNA polymerase</keyword>
<keyword evidence="1" id="KW-0863">Zinc-finger</keyword>
<dbReference type="PANTHER" id="PTHR35046:SF23">
    <property type="entry name" value="NUCLEOTIDYLTRANSFERASE, RIBONUCLEASE H"/>
    <property type="match status" value="1"/>
</dbReference>
<protein>
    <submittedName>
        <fullName evidence="4">Reverse transcriptase domain-containing protein</fullName>
    </submittedName>
</protein>
<keyword evidence="4" id="KW-0548">Nucleotidyltransferase</keyword>
<keyword evidence="4" id="KW-0808">Transferase</keyword>
<dbReference type="PANTHER" id="PTHR35046">
    <property type="entry name" value="ZINC KNUCKLE (CCHC-TYPE) FAMILY PROTEIN"/>
    <property type="match status" value="1"/>
</dbReference>
<proteinExistence type="predicted"/>